<evidence type="ECO:0000256" key="9">
    <source>
        <dbReference type="ARBA" id="ARBA00023002"/>
    </source>
</evidence>
<keyword evidence="7" id="KW-0249">Electron transport</keyword>
<evidence type="ECO:0000256" key="13">
    <source>
        <dbReference type="ARBA" id="ARBA00048483"/>
    </source>
</evidence>
<dbReference type="Pfam" id="PF01794">
    <property type="entry name" value="Ferric_reduct"/>
    <property type="match status" value="1"/>
</dbReference>
<dbReference type="InterPro" id="IPR017927">
    <property type="entry name" value="FAD-bd_FR_type"/>
</dbReference>
<dbReference type="SUPFAM" id="SSF52343">
    <property type="entry name" value="Ferredoxin reductase-like, C-terminal NADP-linked domain"/>
    <property type="match status" value="1"/>
</dbReference>
<keyword evidence="8 14" id="KW-1133">Transmembrane helix</keyword>
<evidence type="ECO:0000256" key="3">
    <source>
        <dbReference type="ARBA" id="ARBA00012668"/>
    </source>
</evidence>
<keyword evidence="6 14" id="KW-0812">Transmembrane</keyword>
<feature type="transmembrane region" description="Helical" evidence="14">
    <location>
        <begin position="156"/>
        <end position="174"/>
    </location>
</feature>
<dbReference type="PANTHER" id="PTHR32361">
    <property type="entry name" value="FERRIC/CUPRIC REDUCTASE TRANSMEMBRANE COMPONENT"/>
    <property type="match status" value="1"/>
</dbReference>
<feature type="transmembrane region" description="Helical" evidence="14">
    <location>
        <begin position="53"/>
        <end position="72"/>
    </location>
</feature>
<dbReference type="OrthoDB" id="17725at2759"/>
<dbReference type="InterPro" id="IPR051410">
    <property type="entry name" value="Ferric/Cupric_Reductase"/>
</dbReference>
<evidence type="ECO:0000256" key="12">
    <source>
        <dbReference type="ARBA" id="ARBA00023180"/>
    </source>
</evidence>
<evidence type="ECO:0000256" key="5">
    <source>
        <dbReference type="ARBA" id="ARBA00022475"/>
    </source>
</evidence>
<keyword evidence="12" id="KW-0325">Glycoprotein</keyword>
<dbReference type="PANTHER" id="PTHR32361:SF9">
    <property type="entry name" value="FERRIC REDUCTASE TRANSMEMBRANE COMPONENT 3-RELATED"/>
    <property type="match status" value="1"/>
</dbReference>
<dbReference type="Pfam" id="PF08022">
    <property type="entry name" value="FAD_binding_8"/>
    <property type="match status" value="1"/>
</dbReference>
<keyword evidence="11 14" id="KW-0472">Membrane</keyword>
<feature type="transmembrane region" description="Helical" evidence="14">
    <location>
        <begin position="287"/>
        <end position="304"/>
    </location>
</feature>
<keyword evidence="4" id="KW-0813">Transport</keyword>
<dbReference type="EC" id="1.16.1.9" evidence="3"/>
<feature type="domain" description="FAD-binding FR-type" evidence="15">
    <location>
        <begin position="295"/>
        <end position="414"/>
    </location>
</feature>
<dbReference type="SFLD" id="SFLDS00052">
    <property type="entry name" value="Ferric_Reductase_Domain"/>
    <property type="match status" value="1"/>
</dbReference>
<dbReference type="RefSeq" id="XP_022284685.1">
    <property type="nucleotide sequence ID" value="XM_022428183.1"/>
</dbReference>
<evidence type="ECO:0000256" key="6">
    <source>
        <dbReference type="ARBA" id="ARBA00022692"/>
    </source>
</evidence>
<dbReference type="PROSITE" id="PS51384">
    <property type="entry name" value="FAD_FR"/>
    <property type="match status" value="1"/>
</dbReference>
<dbReference type="GO" id="GO:0006879">
    <property type="term" value="P:intracellular iron ion homeostasis"/>
    <property type="evidence" value="ECO:0007669"/>
    <property type="project" value="TreeGrafter"/>
</dbReference>
<accession>A0A179G4K9</accession>
<keyword evidence="10" id="KW-0406">Ion transport</keyword>
<evidence type="ECO:0000259" key="15">
    <source>
        <dbReference type="PROSITE" id="PS51384"/>
    </source>
</evidence>
<feature type="transmembrane region" description="Helical" evidence="14">
    <location>
        <begin position="194"/>
        <end position="216"/>
    </location>
</feature>
<dbReference type="GeneID" id="28844624"/>
<evidence type="ECO:0000256" key="7">
    <source>
        <dbReference type="ARBA" id="ARBA00022982"/>
    </source>
</evidence>
<keyword evidence="17" id="KW-1185">Reference proteome</keyword>
<dbReference type="InterPro" id="IPR013121">
    <property type="entry name" value="Fe_red_NAD-bd_6"/>
</dbReference>
<evidence type="ECO:0000256" key="14">
    <source>
        <dbReference type="SAM" id="Phobius"/>
    </source>
</evidence>
<proteinExistence type="inferred from homology"/>
<evidence type="ECO:0000256" key="4">
    <source>
        <dbReference type="ARBA" id="ARBA00022448"/>
    </source>
</evidence>
<keyword evidence="5" id="KW-1003">Cell membrane</keyword>
<reference evidence="16 17" key="1">
    <citation type="journal article" date="2016" name="PLoS Pathog.">
        <title>Biosynthesis of antibiotic leucinostatins in bio-control fungus Purpureocillium lilacinum and their inhibition on phytophthora revealed by genome mining.</title>
        <authorList>
            <person name="Wang G."/>
            <person name="Liu Z."/>
            <person name="Lin R."/>
            <person name="Li E."/>
            <person name="Mao Z."/>
            <person name="Ling J."/>
            <person name="Yang Y."/>
            <person name="Yin W.B."/>
            <person name="Xie B."/>
        </authorList>
    </citation>
    <scope>NUCLEOTIDE SEQUENCE [LARGE SCALE GENOMIC DNA]</scope>
    <source>
        <strain evidence="16">170</strain>
    </source>
</reference>
<feature type="transmembrane region" description="Helical" evidence="14">
    <location>
        <begin position="263"/>
        <end position="280"/>
    </location>
</feature>
<dbReference type="SFLD" id="SFLDG01168">
    <property type="entry name" value="Ferric_reductase_subgroup_(FRE"/>
    <property type="match status" value="1"/>
</dbReference>
<dbReference type="KEGG" id="pchm:VFPPC_00652"/>
<dbReference type="GO" id="GO:0006826">
    <property type="term" value="P:iron ion transport"/>
    <property type="evidence" value="ECO:0007669"/>
    <property type="project" value="TreeGrafter"/>
</dbReference>
<gene>
    <name evidence="16" type="ORF">VFPPC_00652</name>
</gene>
<dbReference type="InterPro" id="IPR039261">
    <property type="entry name" value="FNR_nucleotide-bd"/>
</dbReference>
<comment type="caution">
    <text evidence="16">The sequence shown here is derived from an EMBL/GenBank/DDBJ whole genome shotgun (WGS) entry which is preliminary data.</text>
</comment>
<dbReference type="Proteomes" id="UP000078397">
    <property type="component" value="Unassembled WGS sequence"/>
</dbReference>
<dbReference type="Gene3D" id="3.40.50.80">
    <property type="entry name" value="Nucleotide-binding domain of ferredoxin-NADP reductase (FNR) module"/>
    <property type="match status" value="1"/>
</dbReference>
<evidence type="ECO:0000313" key="16">
    <source>
        <dbReference type="EMBL" id="OAQ72765.2"/>
    </source>
</evidence>
<comment type="subcellular location">
    <subcellularLocation>
        <location evidence="1">Cell membrane</location>
        <topology evidence="1">Multi-pass membrane protein</topology>
    </subcellularLocation>
</comment>
<evidence type="ECO:0000256" key="8">
    <source>
        <dbReference type="ARBA" id="ARBA00022989"/>
    </source>
</evidence>
<dbReference type="InterPro" id="IPR013112">
    <property type="entry name" value="FAD-bd_8"/>
</dbReference>
<keyword evidence="9" id="KW-0560">Oxidoreductase</keyword>
<feature type="transmembrane region" description="Helical" evidence="14">
    <location>
        <begin position="228"/>
        <end position="251"/>
    </location>
</feature>
<dbReference type="GO" id="GO:0052851">
    <property type="term" value="F:ferric-chelate reductase (NADPH) activity"/>
    <property type="evidence" value="ECO:0007669"/>
    <property type="project" value="UniProtKB-EC"/>
</dbReference>
<dbReference type="GO" id="GO:0005886">
    <property type="term" value="C:plasma membrane"/>
    <property type="evidence" value="ECO:0007669"/>
    <property type="project" value="UniProtKB-SubCell"/>
</dbReference>
<dbReference type="Gene3D" id="2.40.30.10">
    <property type="entry name" value="Translation factors"/>
    <property type="match status" value="1"/>
</dbReference>
<evidence type="ECO:0000256" key="11">
    <source>
        <dbReference type="ARBA" id="ARBA00023136"/>
    </source>
</evidence>
<feature type="transmembrane region" description="Helical" evidence="14">
    <location>
        <begin position="115"/>
        <end position="135"/>
    </location>
</feature>
<sequence>MQMHVNTASTPFLPILNQPVQLHSSRDPGTCTLTPEQCAFKNRYWVFWYEADLVYCLPVVYFFVSAIALFAIGRFASDFAPSTINKSKPWRRCMAALRYQSYKTWRVGSWNTQSLGVLLLAAVGVLFFSVLTFGPKPYYWPTDARYGNSPPIATRTGWMALACLPFILAFGSKANLVSALTGIPPEKLNIWHNWVSWAMFVLALIHTFPFVVYRTYRGDVAEAFTTGGVWLTGVIAIIAQAWLTFMSISWIRHKWYEFFKSTHYFFAAIFMVFFFLHCSFRMTSWDYFIAAGAIYFTCLFYALAKTYIRHGIKHTARLRLETPQSLRVAVATKSSWKPGQHVYLRFLTGGFHSITSHPFTMCSVPSKSGSQHEMVFYLQPRGGLTRRLARMAQKQAEVDVRILLEGPYGGMPARWFKGFDHTLLIAGGSGSAFTLSLIEDWLSRHDLNSTGQLKVLLATRDAEMRIWYTEELQRIAERRCGTGLGEVADLSIHFYETHNIPVVAPASNSLSLGDDEEKRKQGPQIRSSAHSATSLFSIKFFHGRPDTGSAVREMSLQASDCTVGVTVCGPSGMVYDVAHAAAAQQQRILSEHAGASEVWFHRESFSY</sequence>
<dbReference type="Pfam" id="PF08030">
    <property type="entry name" value="NAD_binding_6"/>
    <property type="match status" value="1"/>
</dbReference>
<dbReference type="InterPro" id="IPR017938">
    <property type="entry name" value="Riboflavin_synthase-like_b-brl"/>
</dbReference>
<dbReference type="SUPFAM" id="SSF63380">
    <property type="entry name" value="Riboflavin synthase domain-like"/>
    <property type="match status" value="1"/>
</dbReference>
<comment type="similarity">
    <text evidence="2">Belongs to the ferric reductase (FRE) family.</text>
</comment>
<organism evidence="16 17">
    <name type="scientific">Pochonia chlamydosporia 170</name>
    <dbReference type="NCBI Taxonomy" id="1380566"/>
    <lineage>
        <taxon>Eukaryota</taxon>
        <taxon>Fungi</taxon>
        <taxon>Dikarya</taxon>
        <taxon>Ascomycota</taxon>
        <taxon>Pezizomycotina</taxon>
        <taxon>Sordariomycetes</taxon>
        <taxon>Hypocreomycetidae</taxon>
        <taxon>Hypocreales</taxon>
        <taxon>Clavicipitaceae</taxon>
        <taxon>Pochonia</taxon>
    </lineage>
</organism>
<dbReference type="STRING" id="1380566.A0A179G4K9"/>
<dbReference type="InterPro" id="IPR013130">
    <property type="entry name" value="Fe3_Rdtase_TM_dom"/>
</dbReference>
<evidence type="ECO:0000256" key="10">
    <source>
        <dbReference type="ARBA" id="ARBA00023065"/>
    </source>
</evidence>
<evidence type="ECO:0000256" key="1">
    <source>
        <dbReference type="ARBA" id="ARBA00004651"/>
    </source>
</evidence>
<evidence type="ECO:0000313" key="17">
    <source>
        <dbReference type="Proteomes" id="UP000078397"/>
    </source>
</evidence>
<name>A0A179G4K9_METCM</name>
<dbReference type="AlphaFoldDB" id="A0A179G4K9"/>
<dbReference type="EMBL" id="LSBJ02000001">
    <property type="protein sequence ID" value="OAQ72765.2"/>
    <property type="molecule type" value="Genomic_DNA"/>
</dbReference>
<protein>
    <recommendedName>
        <fullName evidence="3">ferric-chelate reductase (NADPH)</fullName>
        <ecNumber evidence="3">1.16.1.9</ecNumber>
    </recommendedName>
</protein>
<comment type="catalytic activity">
    <reaction evidence="13">
        <text>2 a Fe(II)-siderophore + NADP(+) + H(+) = 2 a Fe(III)-siderophore + NADPH</text>
        <dbReference type="Rhea" id="RHEA:28795"/>
        <dbReference type="Rhea" id="RHEA-COMP:11342"/>
        <dbReference type="Rhea" id="RHEA-COMP:11344"/>
        <dbReference type="ChEBI" id="CHEBI:15378"/>
        <dbReference type="ChEBI" id="CHEBI:29033"/>
        <dbReference type="ChEBI" id="CHEBI:29034"/>
        <dbReference type="ChEBI" id="CHEBI:57783"/>
        <dbReference type="ChEBI" id="CHEBI:58349"/>
        <dbReference type="EC" id="1.16.1.9"/>
    </reaction>
</comment>
<evidence type="ECO:0000256" key="2">
    <source>
        <dbReference type="ARBA" id="ARBA00006278"/>
    </source>
</evidence>
<dbReference type="GO" id="GO:0015677">
    <property type="term" value="P:copper ion import"/>
    <property type="evidence" value="ECO:0007669"/>
    <property type="project" value="TreeGrafter"/>
</dbReference>
<dbReference type="CDD" id="cd06186">
    <property type="entry name" value="NOX_Duox_like_FAD_NADP"/>
    <property type="match status" value="1"/>
</dbReference>